<evidence type="ECO:0000256" key="1">
    <source>
        <dbReference type="SAM" id="Phobius"/>
    </source>
</evidence>
<keyword evidence="1" id="KW-0812">Transmembrane</keyword>
<feature type="transmembrane region" description="Helical" evidence="1">
    <location>
        <begin position="500"/>
        <end position="522"/>
    </location>
</feature>
<dbReference type="Proteomes" id="UP000237347">
    <property type="component" value="Unassembled WGS sequence"/>
</dbReference>
<accession>A0AAW0JWE5</accession>
<gene>
    <name evidence="2" type="ORF">CFP56_027483</name>
</gene>
<keyword evidence="3" id="KW-1185">Reference proteome</keyword>
<protein>
    <submittedName>
        <fullName evidence="2">Upf0481 protein</fullName>
    </submittedName>
</protein>
<dbReference type="PANTHER" id="PTHR31170">
    <property type="entry name" value="BNAC04G53230D PROTEIN"/>
    <property type="match status" value="1"/>
</dbReference>
<sequence>MYSELKPSESSIHISHDQEWVIQISRALEEGLQDNHEGVPVSIFSVPKTLLSFKPEAYIPQLVALGPYHHHRLELLEMEHYKLTSAMRLQKNLKEIKFRDLVNQIAESDSCIRACYHRFLEFDQETLSWMLSIDASLLLEYLQTYSTKMEDSLMRITSKMAHLIDHTHRKTAHHAVLRDIIMLENQIPLFLLREVHSFYPCEDHDEVLATMLIGFCKHLSPIECINEQHLKEECFTKSHLLELLYYMVAPKLQLVADNSEMEKPKEDKKIGCFQSILNGLCYINLAPLRLLIKIFNSKAVKLLVTLPFIIISYLCKLKNKSDITNLISSAEAVAEDAQSVSNEKKDESPKVEEIAIPSVTQLRKNGVKFRPSKGGLGTINFEKSSGTFYLPVIHLDGNSEVVLRNLVAYEACIAPDVMVFTRYTELMNGIIDTEEDVKILREAGIILNRLKSDEEVAMLWNGMTKSVRVTKVPILDKAIEAANASYSGCWRNKMTGFKKYIFGSWPCLTFLAANILILLSTLQAACSMYNSIFPYSEETMYSELKASESSILISHNQEWVIQISQALEEGLQDNDEGVLRTQNPTLFQTRIIHSTTCSPWPIPTPQARTYRDETLQAHFNYEIAKVKEIKFRDLVNQIAESDSCMRAYYHRFLEFDQETLSWMLSIDASFLLEYLQTYSTKMEASLMRITSKMAHLIDHTHRKTAHTMQC</sequence>
<dbReference type="PANTHER" id="PTHR31170:SF25">
    <property type="entry name" value="BNAA09G04570D PROTEIN"/>
    <property type="match status" value="1"/>
</dbReference>
<dbReference type="InterPro" id="IPR004158">
    <property type="entry name" value="DUF247_pln"/>
</dbReference>
<keyword evidence="1" id="KW-0472">Membrane</keyword>
<organism evidence="2 3">
    <name type="scientific">Quercus suber</name>
    <name type="common">Cork oak</name>
    <dbReference type="NCBI Taxonomy" id="58331"/>
    <lineage>
        <taxon>Eukaryota</taxon>
        <taxon>Viridiplantae</taxon>
        <taxon>Streptophyta</taxon>
        <taxon>Embryophyta</taxon>
        <taxon>Tracheophyta</taxon>
        <taxon>Spermatophyta</taxon>
        <taxon>Magnoliopsida</taxon>
        <taxon>eudicotyledons</taxon>
        <taxon>Gunneridae</taxon>
        <taxon>Pentapetalae</taxon>
        <taxon>rosids</taxon>
        <taxon>fabids</taxon>
        <taxon>Fagales</taxon>
        <taxon>Fagaceae</taxon>
        <taxon>Quercus</taxon>
    </lineage>
</organism>
<comment type="caution">
    <text evidence="2">The sequence shown here is derived from an EMBL/GenBank/DDBJ whole genome shotgun (WGS) entry which is preliminary data.</text>
</comment>
<evidence type="ECO:0000313" key="2">
    <source>
        <dbReference type="EMBL" id="KAK7831302.1"/>
    </source>
</evidence>
<keyword evidence="1" id="KW-1133">Transmembrane helix</keyword>
<dbReference type="Pfam" id="PF03140">
    <property type="entry name" value="DUF247"/>
    <property type="match status" value="2"/>
</dbReference>
<dbReference type="EMBL" id="PKMF04000446">
    <property type="protein sequence ID" value="KAK7831302.1"/>
    <property type="molecule type" value="Genomic_DNA"/>
</dbReference>
<evidence type="ECO:0000313" key="3">
    <source>
        <dbReference type="Proteomes" id="UP000237347"/>
    </source>
</evidence>
<name>A0AAW0JWE5_QUESU</name>
<dbReference type="AlphaFoldDB" id="A0AAW0JWE5"/>
<reference evidence="2 3" key="1">
    <citation type="journal article" date="2018" name="Sci. Data">
        <title>The draft genome sequence of cork oak.</title>
        <authorList>
            <person name="Ramos A.M."/>
            <person name="Usie A."/>
            <person name="Barbosa P."/>
            <person name="Barros P.M."/>
            <person name="Capote T."/>
            <person name="Chaves I."/>
            <person name="Simoes F."/>
            <person name="Abreu I."/>
            <person name="Carrasquinho I."/>
            <person name="Faro C."/>
            <person name="Guimaraes J.B."/>
            <person name="Mendonca D."/>
            <person name="Nobrega F."/>
            <person name="Rodrigues L."/>
            <person name="Saibo N.J.M."/>
            <person name="Varela M.C."/>
            <person name="Egas C."/>
            <person name="Matos J."/>
            <person name="Miguel C.M."/>
            <person name="Oliveira M.M."/>
            <person name="Ricardo C.P."/>
            <person name="Goncalves S."/>
        </authorList>
    </citation>
    <scope>NUCLEOTIDE SEQUENCE [LARGE SCALE GENOMIC DNA]</scope>
    <source>
        <strain evidence="3">cv. HL8</strain>
    </source>
</reference>
<proteinExistence type="predicted"/>